<keyword evidence="5 7" id="KW-1133">Transmembrane helix</keyword>
<evidence type="ECO:0000256" key="4">
    <source>
        <dbReference type="ARBA" id="ARBA00022692"/>
    </source>
</evidence>
<dbReference type="InterPro" id="IPR035906">
    <property type="entry name" value="MetI-like_sf"/>
</dbReference>
<keyword evidence="3" id="KW-1003">Cell membrane</keyword>
<evidence type="ECO:0000256" key="7">
    <source>
        <dbReference type="RuleBase" id="RU363032"/>
    </source>
</evidence>
<comment type="similarity">
    <text evidence="7">Belongs to the binding-protein-dependent transport system permease family.</text>
</comment>
<dbReference type="SUPFAM" id="SSF161098">
    <property type="entry name" value="MetI-like"/>
    <property type="match status" value="1"/>
</dbReference>
<dbReference type="CDD" id="cd06261">
    <property type="entry name" value="TM_PBP2"/>
    <property type="match status" value="1"/>
</dbReference>
<feature type="transmembrane region" description="Helical" evidence="7">
    <location>
        <begin position="7"/>
        <end position="28"/>
    </location>
</feature>
<evidence type="ECO:0000313" key="10">
    <source>
        <dbReference type="Proteomes" id="UP001196565"/>
    </source>
</evidence>
<evidence type="ECO:0000256" key="1">
    <source>
        <dbReference type="ARBA" id="ARBA00004651"/>
    </source>
</evidence>
<accession>A0ABS7AEX5</accession>
<dbReference type="Gene3D" id="1.10.3720.10">
    <property type="entry name" value="MetI-like"/>
    <property type="match status" value="1"/>
</dbReference>
<protein>
    <submittedName>
        <fullName evidence="9">Sugar ABC transporter permease</fullName>
    </submittedName>
</protein>
<feature type="transmembrane region" description="Helical" evidence="7">
    <location>
        <begin position="151"/>
        <end position="176"/>
    </location>
</feature>
<organism evidence="9 10">
    <name type="scientific">Roseomonas alba</name>
    <dbReference type="NCBI Taxonomy" id="2846776"/>
    <lineage>
        <taxon>Bacteria</taxon>
        <taxon>Pseudomonadati</taxon>
        <taxon>Pseudomonadota</taxon>
        <taxon>Alphaproteobacteria</taxon>
        <taxon>Acetobacterales</taxon>
        <taxon>Roseomonadaceae</taxon>
        <taxon>Roseomonas</taxon>
    </lineage>
</organism>
<gene>
    <name evidence="9" type="ORF">KPL78_23570</name>
</gene>
<dbReference type="PROSITE" id="PS50928">
    <property type="entry name" value="ABC_TM1"/>
    <property type="match status" value="1"/>
</dbReference>
<comment type="caution">
    <text evidence="9">The sequence shown here is derived from an EMBL/GenBank/DDBJ whole genome shotgun (WGS) entry which is preliminary data.</text>
</comment>
<sequence>MRASTRLLVVLLAPSLVLFALLTLYPLLRVLLLAFTDSDYGFEGADFVGLANFAELAEGRGFRRAAWNTVAFAVMATVGEVVLGLALALLLDRAFRGRRLVTLVLLAPYVLSTIVVGAIWRAWFHYDVGFLNTALRGVGLPGVPWLFDPVLALPSIALADLWQATPFCFLILYAGLRSIPPDLHEAARIDGAGTWARFRDITLPLLWPYILIAGLMRTLDSFKLFDKVYAMTGGGPGNATETLSMFVQRLAFRFFDIGMASAAALVMVVVAGGLAAIYARQLMRPPA</sequence>
<feature type="domain" description="ABC transmembrane type-1" evidence="8">
    <location>
        <begin position="66"/>
        <end position="278"/>
    </location>
</feature>
<keyword evidence="4 7" id="KW-0812">Transmembrane</keyword>
<dbReference type="Proteomes" id="UP001196565">
    <property type="component" value="Unassembled WGS sequence"/>
</dbReference>
<dbReference type="EMBL" id="JAHYBZ010000009">
    <property type="protein sequence ID" value="MBW6400861.1"/>
    <property type="molecule type" value="Genomic_DNA"/>
</dbReference>
<evidence type="ECO:0000313" key="9">
    <source>
        <dbReference type="EMBL" id="MBW6400861.1"/>
    </source>
</evidence>
<comment type="subcellular location">
    <subcellularLocation>
        <location evidence="1 7">Cell membrane</location>
        <topology evidence="1 7">Multi-pass membrane protein</topology>
    </subcellularLocation>
</comment>
<feature type="transmembrane region" description="Helical" evidence="7">
    <location>
        <begin position="70"/>
        <end position="91"/>
    </location>
</feature>
<keyword evidence="10" id="KW-1185">Reference proteome</keyword>
<dbReference type="Pfam" id="PF00528">
    <property type="entry name" value="BPD_transp_1"/>
    <property type="match status" value="1"/>
</dbReference>
<evidence type="ECO:0000256" key="2">
    <source>
        <dbReference type="ARBA" id="ARBA00022448"/>
    </source>
</evidence>
<evidence type="ECO:0000256" key="3">
    <source>
        <dbReference type="ARBA" id="ARBA00022475"/>
    </source>
</evidence>
<dbReference type="RefSeq" id="WP_219765430.1">
    <property type="nucleotide sequence ID" value="NZ_JAHYBZ010000009.1"/>
</dbReference>
<evidence type="ECO:0000256" key="6">
    <source>
        <dbReference type="ARBA" id="ARBA00023136"/>
    </source>
</evidence>
<evidence type="ECO:0000259" key="8">
    <source>
        <dbReference type="PROSITE" id="PS50928"/>
    </source>
</evidence>
<dbReference type="PANTHER" id="PTHR43005">
    <property type="entry name" value="BLR7065 PROTEIN"/>
    <property type="match status" value="1"/>
</dbReference>
<proteinExistence type="inferred from homology"/>
<reference evidence="9 10" key="1">
    <citation type="submission" date="2021-07" db="EMBL/GenBank/DDBJ databases">
        <authorList>
            <person name="So Y."/>
        </authorList>
    </citation>
    <scope>NUCLEOTIDE SEQUENCE [LARGE SCALE GENOMIC DNA]</scope>
    <source>
        <strain evidence="9 10">HJA6</strain>
    </source>
</reference>
<feature type="transmembrane region" description="Helical" evidence="7">
    <location>
        <begin position="257"/>
        <end position="279"/>
    </location>
</feature>
<feature type="transmembrane region" description="Helical" evidence="7">
    <location>
        <begin position="103"/>
        <end position="123"/>
    </location>
</feature>
<feature type="transmembrane region" description="Helical" evidence="7">
    <location>
        <begin position="197"/>
        <end position="216"/>
    </location>
</feature>
<keyword evidence="6 7" id="KW-0472">Membrane</keyword>
<evidence type="ECO:0000256" key="5">
    <source>
        <dbReference type="ARBA" id="ARBA00022989"/>
    </source>
</evidence>
<dbReference type="InterPro" id="IPR000515">
    <property type="entry name" value="MetI-like"/>
</dbReference>
<dbReference type="PANTHER" id="PTHR43005:SF1">
    <property type="entry name" value="SPERMIDINE_PUTRESCINE TRANSPORT SYSTEM PERMEASE PROTEIN"/>
    <property type="match status" value="1"/>
</dbReference>
<name>A0ABS7AEX5_9PROT</name>
<keyword evidence="2 7" id="KW-0813">Transport</keyword>